<keyword evidence="2 4" id="KW-0326">Glycosidase</keyword>
<proteinExistence type="predicted"/>
<dbReference type="STRING" id="1123357.SAMN02745244_00968"/>
<dbReference type="GO" id="GO:0016798">
    <property type="term" value="F:hydrolase activity, acting on glycosyl bonds"/>
    <property type="evidence" value="ECO:0007669"/>
    <property type="project" value="UniProtKB-KW"/>
</dbReference>
<protein>
    <submittedName>
        <fullName evidence="4">Glycosidase</fullName>
    </submittedName>
</protein>
<dbReference type="EMBL" id="FQZG01000013">
    <property type="protein sequence ID" value="SHI74309.1"/>
    <property type="molecule type" value="Genomic_DNA"/>
</dbReference>
<dbReference type="AlphaFoldDB" id="A0A1M6DMK2"/>
<dbReference type="Proteomes" id="UP000184512">
    <property type="component" value="Unassembled WGS sequence"/>
</dbReference>
<accession>A0A1M6DMK2</accession>
<dbReference type="OrthoDB" id="9802433at2"/>
<feature type="domain" description="Glycosyl hydrolase family 13 catalytic" evidence="3">
    <location>
        <begin position="9"/>
        <end position="337"/>
    </location>
</feature>
<evidence type="ECO:0000313" key="4">
    <source>
        <dbReference type="EMBL" id="SHI74309.1"/>
    </source>
</evidence>
<evidence type="ECO:0000313" key="5">
    <source>
        <dbReference type="Proteomes" id="UP000184512"/>
    </source>
</evidence>
<dbReference type="RefSeq" id="WP_073186415.1">
    <property type="nucleotide sequence ID" value="NZ_FQZG01000013.1"/>
</dbReference>
<dbReference type="InterPro" id="IPR006047">
    <property type="entry name" value="GH13_cat_dom"/>
</dbReference>
<evidence type="ECO:0000256" key="1">
    <source>
        <dbReference type="ARBA" id="ARBA00022801"/>
    </source>
</evidence>
<dbReference type="GO" id="GO:0005975">
    <property type="term" value="P:carbohydrate metabolic process"/>
    <property type="evidence" value="ECO:0007669"/>
    <property type="project" value="InterPro"/>
</dbReference>
<dbReference type="PANTHER" id="PTHR10357:SF210">
    <property type="entry name" value="MALTODEXTRIN GLUCOSIDASE"/>
    <property type="match status" value="1"/>
</dbReference>
<dbReference type="SMART" id="SM00642">
    <property type="entry name" value="Aamy"/>
    <property type="match status" value="1"/>
</dbReference>
<evidence type="ECO:0000259" key="3">
    <source>
        <dbReference type="SMART" id="SM00642"/>
    </source>
</evidence>
<dbReference type="SUPFAM" id="SSF51445">
    <property type="entry name" value="(Trans)glycosidases"/>
    <property type="match status" value="1"/>
</dbReference>
<dbReference type="PANTHER" id="PTHR10357">
    <property type="entry name" value="ALPHA-AMYLASE FAMILY MEMBER"/>
    <property type="match status" value="1"/>
</dbReference>
<dbReference type="Pfam" id="PF00128">
    <property type="entry name" value="Alpha-amylase"/>
    <property type="match status" value="2"/>
</dbReference>
<keyword evidence="5" id="KW-1185">Reference proteome</keyword>
<dbReference type="InterPro" id="IPR017853">
    <property type="entry name" value="GH"/>
</dbReference>
<evidence type="ECO:0000256" key="2">
    <source>
        <dbReference type="ARBA" id="ARBA00023295"/>
    </source>
</evidence>
<organism evidence="4 5">
    <name type="scientific">Tessaracoccus bendigoensis DSM 12906</name>
    <dbReference type="NCBI Taxonomy" id="1123357"/>
    <lineage>
        <taxon>Bacteria</taxon>
        <taxon>Bacillati</taxon>
        <taxon>Actinomycetota</taxon>
        <taxon>Actinomycetes</taxon>
        <taxon>Propionibacteriales</taxon>
        <taxon>Propionibacteriaceae</taxon>
        <taxon>Tessaracoccus</taxon>
    </lineage>
</organism>
<reference evidence="4 5" key="1">
    <citation type="submission" date="2016-11" db="EMBL/GenBank/DDBJ databases">
        <authorList>
            <person name="Jaros S."/>
            <person name="Januszkiewicz K."/>
            <person name="Wedrychowicz H."/>
        </authorList>
    </citation>
    <scope>NUCLEOTIDE SEQUENCE [LARGE SCALE GENOMIC DNA]</scope>
    <source>
        <strain evidence="4 5">DSM 12906</strain>
    </source>
</reference>
<sequence length="392" mass="43803">MLEHDIWWQVYPLGALGAPIRGDHGAPAHRLRDLDAWLDYVVELGCNGILLNPIFESVSHGYDTLDHYKIDGRLGDDADFDHLIAECRARGLQVILDGVFNHVARTHPMVTEQPGLVAFDGGRPRAWEGHDSLVELDHANPLVVDLVADIMLHWLRRGISGWRLDVAYAVPAAFWRDVTATVRGEFPEAIFIGEVIHGDYARFIEESTLTTLTQYELWKGIWSSLKEENLWELAHAIVRHNDFCRGFTPQTFIGNHDVTRIATLVGPELARIAVYILMSLPGVPSVYYGDEQGFAGTKREQSGGDDEVRPALPATPAEFSRLGAATYADYRGAIAFRRRHPWLAGAEVEVLHKDNLCLLYRVTAGDRWCEVRVDLAHPSISVVADDEATGTR</sequence>
<gene>
    <name evidence="4" type="ORF">SAMN02745244_00968</name>
</gene>
<keyword evidence="1" id="KW-0378">Hydrolase</keyword>
<name>A0A1M6DMK2_9ACTN</name>
<dbReference type="CDD" id="cd11354">
    <property type="entry name" value="AmyAc_bac_CMD_like"/>
    <property type="match status" value="1"/>
</dbReference>
<dbReference type="Gene3D" id="3.20.20.80">
    <property type="entry name" value="Glycosidases"/>
    <property type="match status" value="1"/>
</dbReference>